<dbReference type="PANTHER" id="PTHR30349">
    <property type="entry name" value="PHAGE INTEGRASE-RELATED"/>
    <property type="match status" value="1"/>
</dbReference>
<name>A0A7C9HN57_9RHOB</name>
<protein>
    <submittedName>
        <fullName evidence="7">Integrase</fullName>
    </submittedName>
</protein>
<dbReference type="AlphaFoldDB" id="A0A7C9HN57"/>
<dbReference type="InterPro" id="IPR010998">
    <property type="entry name" value="Integrase_recombinase_N"/>
</dbReference>
<accession>A0A7C9HN57</accession>
<dbReference type="RefSeq" id="WP_273250482.1">
    <property type="nucleotide sequence ID" value="NZ_VENJ01000021.1"/>
</dbReference>
<comment type="caution">
    <text evidence="7">The sequence shown here is derived from an EMBL/GenBank/DDBJ whole genome shotgun (WGS) entry which is preliminary data.</text>
</comment>
<dbReference type="GO" id="GO:0006310">
    <property type="term" value="P:DNA recombination"/>
    <property type="evidence" value="ECO:0007669"/>
    <property type="project" value="UniProtKB-KW"/>
</dbReference>
<dbReference type="InterPro" id="IPR011010">
    <property type="entry name" value="DNA_brk_join_enz"/>
</dbReference>
<dbReference type="Gene3D" id="1.10.443.10">
    <property type="entry name" value="Intergrase catalytic core"/>
    <property type="match status" value="1"/>
</dbReference>
<dbReference type="Gene3D" id="1.10.150.130">
    <property type="match status" value="1"/>
</dbReference>
<dbReference type="Proteomes" id="UP000483078">
    <property type="component" value="Unassembled WGS sequence"/>
</dbReference>
<dbReference type="EMBL" id="VENJ01000021">
    <property type="protein sequence ID" value="MTJ05628.1"/>
    <property type="molecule type" value="Genomic_DNA"/>
</dbReference>
<keyword evidence="3 5" id="KW-0238">DNA-binding</keyword>
<evidence type="ECO:0000256" key="1">
    <source>
        <dbReference type="ARBA" id="ARBA00008857"/>
    </source>
</evidence>
<evidence type="ECO:0000256" key="4">
    <source>
        <dbReference type="ARBA" id="ARBA00023172"/>
    </source>
</evidence>
<comment type="similarity">
    <text evidence="1">Belongs to the 'phage' integrase family.</text>
</comment>
<reference evidence="7 8" key="1">
    <citation type="submission" date="2019-06" db="EMBL/GenBank/DDBJ databases">
        <title>Enrichment of Autotrophic Halophilic Microorganisms from Red Sea Brine Pool Using Microbial Electrosynthesis System.</title>
        <authorList>
            <person name="Alqahtani M.F."/>
            <person name="Bajracharya S."/>
            <person name="Katuri K.P."/>
            <person name="Ali M."/>
            <person name="Saikaly P.E."/>
        </authorList>
    </citation>
    <scope>NUCLEOTIDE SEQUENCE [LARGE SCALE GENOMIC DNA]</scope>
    <source>
        <strain evidence="7">MES6</strain>
    </source>
</reference>
<evidence type="ECO:0000256" key="3">
    <source>
        <dbReference type="ARBA" id="ARBA00023125"/>
    </source>
</evidence>
<feature type="domain" description="Core-binding (CB)" evidence="6">
    <location>
        <begin position="203"/>
        <end position="288"/>
    </location>
</feature>
<dbReference type="GO" id="GO:0015074">
    <property type="term" value="P:DNA integration"/>
    <property type="evidence" value="ECO:0007669"/>
    <property type="project" value="UniProtKB-KW"/>
</dbReference>
<dbReference type="SUPFAM" id="SSF56349">
    <property type="entry name" value="DNA breaking-rejoining enzymes"/>
    <property type="match status" value="1"/>
</dbReference>
<dbReference type="GO" id="GO:0003677">
    <property type="term" value="F:DNA binding"/>
    <property type="evidence" value="ECO:0007669"/>
    <property type="project" value="UniProtKB-UniRule"/>
</dbReference>
<evidence type="ECO:0000313" key="7">
    <source>
        <dbReference type="EMBL" id="MTJ05628.1"/>
    </source>
</evidence>
<evidence type="ECO:0000256" key="2">
    <source>
        <dbReference type="ARBA" id="ARBA00022908"/>
    </source>
</evidence>
<dbReference type="PROSITE" id="PS51900">
    <property type="entry name" value="CB"/>
    <property type="match status" value="1"/>
</dbReference>
<dbReference type="InterPro" id="IPR013762">
    <property type="entry name" value="Integrase-like_cat_sf"/>
</dbReference>
<evidence type="ECO:0000259" key="6">
    <source>
        <dbReference type="PROSITE" id="PS51900"/>
    </source>
</evidence>
<dbReference type="InterPro" id="IPR044068">
    <property type="entry name" value="CB"/>
</dbReference>
<keyword evidence="2" id="KW-0229">DNA integration</keyword>
<organism evidence="7 8">
    <name type="scientific">Sediminimonas qiaohouensis</name>
    <dbReference type="NCBI Taxonomy" id="552061"/>
    <lineage>
        <taxon>Bacteria</taxon>
        <taxon>Pseudomonadati</taxon>
        <taxon>Pseudomonadota</taxon>
        <taxon>Alphaproteobacteria</taxon>
        <taxon>Rhodobacterales</taxon>
        <taxon>Roseobacteraceae</taxon>
        <taxon>Sediminimonas</taxon>
    </lineage>
</organism>
<proteinExistence type="inferred from homology"/>
<keyword evidence="4" id="KW-0233">DNA recombination</keyword>
<gene>
    <name evidence="7" type="ORF">FH759_13160</name>
</gene>
<evidence type="ECO:0000256" key="5">
    <source>
        <dbReference type="PROSITE-ProRule" id="PRU01248"/>
    </source>
</evidence>
<sequence>MAGRVRHLLNRNGRYYARLVVTKDLRKTIGKTELRTPLGGDYRQALKLLPGAVADLQHRIAIAERSIAGERRDNAPRYPLTAAQIAHSHYIQQLAFDEKLRKDHRYASVGIDDLLVERLRRAVAGRADDAELSTLVGAQIKRFRSAGNLDATPGSDEWRAIALALCHAELEALARAAERDEGDFTGQPSDPLIANAQPPEEPPIPVNLSALWEDYKASRIQAGFMKDQGRRQNPVIKDLCRFLRHDDARRVTKKDLLNWRDQLMKDKSAKTVSDIYLSTVRSLFTWAEENDRLPNNVASTVKQAKPRRQYGRERGYSYDEALNVLKAARAYQPKLNKTGRNEMPHQVAAKRWCPIICAFTGARITEITQLRKEDVRQEDDWWIIRITPDAGSVKAGNYRDVPLHPQVIELGFMEFVKGAAPGPLFHAAKDPQRFSTAASSVSDKVAKWLRRSNC</sequence>
<dbReference type="InterPro" id="IPR050090">
    <property type="entry name" value="Tyrosine_recombinase_XerCD"/>
</dbReference>
<evidence type="ECO:0000313" key="8">
    <source>
        <dbReference type="Proteomes" id="UP000483078"/>
    </source>
</evidence>
<dbReference type="PANTHER" id="PTHR30349:SF41">
    <property type="entry name" value="INTEGRASE_RECOMBINASE PROTEIN MJ0367-RELATED"/>
    <property type="match status" value="1"/>
</dbReference>